<dbReference type="SUPFAM" id="SSF53649">
    <property type="entry name" value="Alkaline phosphatase-like"/>
    <property type="match status" value="2"/>
</dbReference>
<evidence type="ECO:0000256" key="1">
    <source>
        <dbReference type="SAM" id="MobiDB-lite"/>
    </source>
</evidence>
<feature type="region of interest" description="Disordered" evidence="1">
    <location>
        <begin position="555"/>
        <end position="601"/>
    </location>
</feature>
<evidence type="ECO:0000313" key="3">
    <source>
        <dbReference type="Proteomes" id="UP000011613"/>
    </source>
</evidence>
<dbReference type="PANTHER" id="PTHR10151:SF120">
    <property type="entry name" value="BIS(5'-ADENOSYL)-TRIPHOSPHATASE"/>
    <property type="match status" value="1"/>
</dbReference>
<sequence length="601" mass="66254">MWLATRVGFSFERDASHQAATRHGSLVLERPSRGEGVRLLQVTSTIRTVTPVITISVSGGSSSELPMTRVSDTDRAFVFGIDGVPWNLLRKWIDAGELPAFRRLREDGVAAPLESTMPPTTPTAWPTIATGARPDNHGIYGFQKLQHDYTQEMNTSTDRKRPALWDRLSPAVVGNVPMTYPADEIDGTMVSGMISPSVNERFAHPSDLADEITAEIPDYRIGLNWYDYAGEERQFQDDLHSLVAARRALMDRLMAIDDWRLFFFVFTAPDRLQHLIWEEDIILDHYKQFDDVLADVLEYVDERDANLFVASDHGFGPISKFVHLNVVLEQDGFLSRKDRSATGSSLAQLGVTKSNVLGTLKRVGIDEKRFVQSLPKGLVDGLAEQVPGDHGLYDVDFEETIAFAHGPSYVYVNDTDRFEAGTVAPANVDSVKRELRAAFEDVIDPDTGDRVLSVSDGDDVFPADDASPDLVVVGEDGYEEKTKLDDDVFAPAGTKAASHRSEGVFFAHGPAIDGSLETVNLDALSVVDVAPTLLHSVGEPIPDDVDGEVRTELLESDVDPTVQEDEPQATVGSKSEREQAEDVDEDFDGVEERLKGLGYME</sequence>
<protein>
    <submittedName>
        <fullName evidence="2">Type I phosphodiesterase/nucleotide pyrophosphatase</fullName>
    </submittedName>
</protein>
<name>L9YIY9_NATGS</name>
<dbReference type="PANTHER" id="PTHR10151">
    <property type="entry name" value="ECTONUCLEOTIDE PYROPHOSPHATASE/PHOSPHODIESTERASE"/>
    <property type="match status" value="1"/>
</dbReference>
<dbReference type="InterPro" id="IPR002591">
    <property type="entry name" value="Phosphodiest/P_Trfase"/>
</dbReference>
<dbReference type="InterPro" id="IPR017850">
    <property type="entry name" value="Alkaline_phosphatase_core_sf"/>
</dbReference>
<dbReference type="EMBL" id="AOIC01000006">
    <property type="protein sequence ID" value="ELY74110.1"/>
    <property type="molecule type" value="Genomic_DNA"/>
</dbReference>
<dbReference type="Gene3D" id="3.40.720.10">
    <property type="entry name" value="Alkaline Phosphatase, subunit A"/>
    <property type="match status" value="2"/>
</dbReference>
<dbReference type="GO" id="GO:0016787">
    <property type="term" value="F:hydrolase activity"/>
    <property type="evidence" value="ECO:0007669"/>
    <property type="project" value="UniProtKB-ARBA"/>
</dbReference>
<feature type="compositionally biased region" description="Acidic residues" evidence="1">
    <location>
        <begin position="555"/>
        <end position="567"/>
    </location>
</feature>
<dbReference type="AlphaFoldDB" id="L9YIY9"/>
<gene>
    <name evidence="2" type="ORF">C490_00725</name>
</gene>
<evidence type="ECO:0000313" key="2">
    <source>
        <dbReference type="EMBL" id="ELY74110.1"/>
    </source>
</evidence>
<dbReference type="Proteomes" id="UP000011613">
    <property type="component" value="Unassembled WGS sequence"/>
</dbReference>
<proteinExistence type="predicted"/>
<reference evidence="2 3" key="1">
    <citation type="journal article" date="2014" name="PLoS Genet.">
        <title>Phylogenetically driven sequencing of extremely halophilic archaea reveals strategies for static and dynamic osmo-response.</title>
        <authorList>
            <person name="Becker E.A."/>
            <person name="Seitzer P.M."/>
            <person name="Tritt A."/>
            <person name="Larsen D."/>
            <person name="Krusor M."/>
            <person name="Yao A.I."/>
            <person name="Wu D."/>
            <person name="Madern D."/>
            <person name="Eisen J.A."/>
            <person name="Darling A.E."/>
            <person name="Facciotti M.T."/>
        </authorList>
    </citation>
    <scope>NUCLEOTIDE SEQUENCE [LARGE SCALE GENOMIC DNA]</scope>
    <source>
        <strain evidence="2 3">SP2</strain>
    </source>
</reference>
<organism evidence="2 3">
    <name type="scientific">Natronobacterium gregoryi (strain ATCC 43098 / DSM 3393 / CCM 3738 / CIP 104747 / IAM 13177 / JCM 8860 / NBRC 102187 / NCIMB 2189 / SP2)</name>
    <dbReference type="NCBI Taxonomy" id="797304"/>
    <lineage>
        <taxon>Archaea</taxon>
        <taxon>Methanobacteriati</taxon>
        <taxon>Methanobacteriota</taxon>
        <taxon>Stenosarchaea group</taxon>
        <taxon>Halobacteria</taxon>
        <taxon>Halobacteriales</taxon>
        <taxon>Natrialbaceae</taxon>
        <taxon>Natronobacterium</taxon>
    </lineage>
</organism>
<comment type="caution">
    <text evidence="2">The sequence shown here is derived from an EMBL/GenBank/DDBJ whole genome shotgun (WGS) entry which is preliminary data.</text>
</comment>
<dbReference type="Pfam" id="PF01663">
    <property type="entry name" value="Phosphodiest"/>
    <property type="match status" value="1"/>
</dbReference>
<dbReference type="PATRIC" id="fig|797304.7.peg.148"/>
<accession>L9YIY9</accession>